<evidence type="ECO:0000259" key="7">
    <source>
        <dbReference type="Pfam" id="PF04542"/>
    </source>
</evidence>
<evidence type="ECO:0000256" key="6">
    <source>
        <dbReference type="SAM" id="MobiDB-lite"/>
    </source>
</evidence>
<dbReference type="PANTHER" id="PTHR43133:SF50">
    <property type="entry name" value="ECF RNA POLYMERASE SIGMA FACTOR SIGM"/>
    <property type="match status" value="1"/>
</dbReference>
<reference evidence="10" key="1">
    <citation type="journal article" date="2019" name="Int. J. Syst. Evol. Microbiol.">
        <title>The Global Catalogue of Microorganisms (GCM) 10K type strain sequencing project: providing services to taxonomists for standard genome sequencing and annotation.</title>
        <authorList>
            <consortium name="The Broad Institute Genomics Platform"/>
            <consortium name="The Broad Institute Genome Sequencing Center for Infectious Disease"/>
            <person name="Wu L."/>
            <person name="Ma J."/>
        </authorList>
    </citation>
    <scope>NUCLEOTIDE SEQUENCE [LARGE SCALE GENOMIC DNA]</scope>
    <source>
        <strain evidence="10">JCM 13008</strain>
    </source>
</reference>
<evidence type="ECO:0000313" key="10">
    <source>
        <dbReference type="Proteomes" id="UP001501581"/>
    </source>
</evidence>
<proteinExistence type="inferred from homology"/>
<dbReference type="InterPro" id="IPR014325">
    <property type="entry name" value="RNA_pol_sigma-E_actinobac"/>
</dbReference>
<evidence type="ECO:0000259" key="8">
    <source>
        <dbReference type="Pfam" id="PF08281"/>
    </source>
</evidence>
<keyword evidence="2" id="KW-0805">Transcription regulation</keyword>
<dbReference type="InterPro" id="IPR013249">
    <property type="entry name" value="RNA_pol_sigma70_r4_t2"/>
</dbReference>
<dbReference type="Pfam" id="PF08281">
    <property type="entry name" value="Sigma70_r4_2"/>
    <property type="match status" value="1"/>
</dbReference>
<dbReference type="NCBIfam" id="TIGR02937">
    <property type="entry name" value="sigma70-ECF"/>
    <property type="match status" value="1"/>
</dbReference>
<evidence type="ECO:0000256" key="3">
    <source>
        <dbReference type="ARBA" id="ARBA00023082"/>
    </source>
</evidence>
<dbReference type="RefSeq" id="WP_343995237.1">
    <property type="nucleotide sequence ID" value="NZ_BAAALG010000011.1"/>
</dbReference>
<dbReference type="InterPro" id="IPR039425">
    <property type="entry name" value="RNA_pol_sigma-70-like"/>
</dbReference>
<evidence type="ECO:0000256" key="5">
    <source>
        <dbReference type="ARBA" id="ARBA00023163"/>
    </source>
</evidence>
<evidence type="ECO:0000256" key="4">
    <source>
        <dbReference type="ARBA" id="ARBA00023125"/>
    </source>
</evidence>
<dbReference type="InterPro" id="IPR014284">
    <property type="entry name" value="RNA_pol_sigma-70_dom"/>
</dbReference>
<dbReference type="Proteomes" id="UP001501581">
    <property type="component" value="Unassembled WGS sequence"/>
</dbReference>
<dbReference type="InterPro" id="IPR007627">
    <property type="entry name" value="RNA_pol_sigma70_r2"/>
</dbReference>
<protein>
    <submittedName>
        <fullName evidence="9">SigE family RNA polymerase sigma factor</fullName>
    </submittedName>
</protein>
<dbReference type="InterPro" id="IPR036388">
    <property type="entry name" value="WH-like_DNA-bd_sf"/>
</dbReference>
<feature type="region of interest" description="Disordered" evidence="6">
    <location>
        <begin position="161"/>
        <end position="180"/>
    </location>
</feature>
<comment type="caution">
    <text evidence="9">The sequence shown here is derived from an EMBL/GenBank/DDBJ whole genome shotgun (WGS) entry which is preliminary data.</text>
</comment>
<keyword evidence="4" id="KW-0238">DNA-binding</keyword>
<dbReference type="EMBL" id="BAAALG010000011">
    <property type="protein sequence ID" value="GAA1105879.1"/>
    <property type="molecule type" value="Genomic_DNA"/>
</dbReference>
<dbReference type="Gene3D" id="1.10.1740.10">
    <property type="match status" value="1"/>
</dbReference>
<evidence type="ECO:0000256" key="1">
    <source>
        <dbReference type="ARBA" id="ARBA00010641"/>
    </source>
</evidence>
<dbReference type="Gene3D" id="1.10.10.10">
    <property type="entry name" value="Winged helix-like DNA-binding domain superfamily/Winged helix DNA-binding domain"/>
    <property type="match status" value="1"/>
</dbReference>
<dbReference type="CDD" id="cd06171">
    <property type="entry name" value="Sigma70_r4"/>
    <property type="match status" value="1"/>
</dbReference>
<organism evidence="9 10">
    <name type="scientific">Nocardioides dubius</name>
    <dbReference type="NCBI Taxonomy" id="317019"/>
    <lineage>
        <taxon>Bacteria</taxon>
        <taxon>Bacillati</taxon>
        <taxon>Actinomycetota</taxon>
        <taxon>Actinomycetes</taxon>
        <taxon>Propionibacteriales</taxon>
        <taxon>Nocardioidaceae</taxon>
        <taxon>Nocardioides</taxon>
    </lineage>
</organism>
<dbReference type="InterPro" id="IPR013325">
    <property type="entry name" value="RNA_pol_sigma_r2"/>
</dbReference>
<evidence type="ECO:0000256" key="2">
    <source>
        <dbReference type="ARBA" id="ARBA00023015"/>
    </source>
</evidence>
<dbReference type="InterPro" id="IPR013324">
    <property type="entry name" value="RNA_pol_sigma_r3/r4-like"/>
</dbReference>
<dbReference type="NCBIfam" id="TIGR02983">
    <property type="entry name" value="SigE-fam_strep"/>
    <property type="match status" value="1"/>
</dbReference>
<accession>A0ABP4EER6</accession>
<comment type="similarity">
    <text evidence="1">Belongs to the sigma-70 factor family. ECF subfamily.</text>
</comment>
<keyword evidence="10" id="KW-1185">Reference proteome</keyword>
<dbReference type="Pfam" id="PF04542">
    <property type="entry name" value="Sigma70_r2"/>
    <property type="match status" value="1"/>
</dbReference>
<feature type="domain" description="RNA polymerase sigma factor 70 region 4 type 2" evidence="8">
    <location>
        <begin position="108"/>
        <end position="160"/>
    </location>
</feature>
<dbReference type="PANTHER" id="PTHR43133">
    <property type="entry name" value="RNA POLYMERASE ECF-TYPE SIGMA FACTO"/>
    <property type="match status" value="1"/>
</dbReference>
<evidence type="ECO:0000313" key="9">
    <source>
        <dbReference type="EMBL" id="GAA1105879.1"/>
    </source>
</evidence>
<feature type="domain" description="RNA polymerase sigma-70 region 2" evidence="7">
    <location>
        <begin position="19"/>
        <end position="81"/>
    </location>
</feature>
<name>A0ABP4EER6_9ACTN</name>
<dbReference type="SUPFAM" id="SSF88659">
    <property type="entry name" value="Sigma3 and sigma4 domains of RNA polymerase sigma factors"/>
    <property type="match status" value="1"/>
</dbReference>
<gene>
    <name evidence="9" type="ORF">GCM10009668_26760</name>
</gene>
<keyword evidence="5" id="KW-0804">Transcription</keyword>
<sequence length="180" mass="20684">MTVPRDSARDAEFSAWMAARQPALHRTAYLISGDHHTAEDLVATTLSKVYLSWHKINQRESVDGYARRILVNEHNTLWRRAFKRREVPAERLPEHDGVSDRYDEGQQDEMWQLLQTLPRRQRAVIVLRYYEQLSEAEIADLLSISPGTVKSQASRALATLRERTASAHPTHADALGEEER</sequence>
<dbReference type="SUPFAM" id="SSF88946">
    <property type="entry name" value="Sigma2 domain of RNA polymerase sigma factors"/>
    <property type="match status" value="1"/>
</dbReference>
<keyword evidence="3" id="KW-0731">Sigma factor</keyword>